<evidence type="ECO:0000256" key="5">
    <source>
        <dbReference type="ARBA" id="ARBA00023163"/>
    </source>
</evidence>
<dbReference type="PANTHER" id="PTHR20856">
    <property type="entry name" value="DNA-DIRECTED RNA POLYMERASE I SUBUNIT 2"/>
    <property type="match status" value="1"/>
</dbReference>
<dbReference type="InterPro" id="IPR014724">
    <property type="entry name" value="RNA_pol_RPB2_OB-fold"/>
</dbReference>
<keyword evidence="3" id="KW-0808">Transferase</keyword>
<organism evidence="7">
    <name type="scientific">marine sediment metagenome</name>
    <dbReference type="NCBI Taxonomy" id="412755"/>
    <lineage>
        <taxon>unclassified sequences</taxon>
        <taxon>metagenomes</taxon>
        <taxon>ecological metagenomes</taxon>
    </lineage>
</organism>
<evidence type="ECO:0000256" key="3">
    <source>
        <dbReference type="ARBA" id="ARBA00022679"/>
    </source>
</evidence>
<dbReference type="InterPro" id="IPR007120">
    <property type="entry name" value="DNA-dir_RNAP_su2_dom"/>
</dbReference>
<dbReference type="Gene3D" id="2.40.270.10">
    <property type="entry name" value="DNA-directed RNA polymerase, subunit 2, domain 6"/>
    <property type="match status" value="1"/>
</dbReference>
<evidence type="ECO:0000313" key="7">
    <source>
        <dbReference type="EMBL" id="GAJ11123.1"/>
    </source>
</evidence>
<sequence>IPFLEHDDANRALMGSNMQRQAVPLLKTEAPLVGTGMERVVGENSSMVVRARSSGVVTAVDATRIVLGHTDEYKLRKFEGLNERTCLNQKPMVKLGEKVEKSQIIADGGGTANGVLALGKNVLVGFVSFDGFNFEDAIIVSEKLCKNDSFTSIHIDEFTAEVRETRLGKEEFTCDIPNVSEKALRNLDEYGVVREGTRVCPGDILVGKVVPKSKTELTPEEKLLHAIFGRAGEDVK</sequence>
<dbReference type="Gene3D" id="3.90.1100.10">
    <property type="match status" value="1"/>
</dbReference>
<dbReference type="GO" id="GO:0000428">
    <property type="term" value="C:DNA-directed RNA polymerase complex"/>
    <property type="evidence" value="ECO:0007669"/>
    <property type="project" value="UniProtKB-KW"/>
</dbReference>
<dbReference type="AlphaFoldDB" id="X1U0P8"/>
<dbReference type="InterPro" id="IPR037033">
    <property type="entry name" value="DNA-dir_RNAP_su2_hyb_sf"/>
</dbReference>
<dbReference type="EMBL" id="BARW01033564">
    <property type="protein sequence ID" value="GAJ11123.1"/>
    <property type="molecule type" value="Genomic_DNA"/>
</dbReference>
<reference evidence="7" key="1">
    <citation type="journal article" date="2014" name="Front. Microbiol.">
        <title>High frequency of phylogenetically diverse reductive dehalogenase-homologous genes in deep subseafloor sedimentary metagenomes.</title>
        <authorList>
            <person name="Kawai M."/>
            <person name="Futagami T."/>
            <person name="Toyoda A."/>
            <person name="Takaki Y."/>
            <person name="Nishi S."/>
            <person name="Hori S."/>
            <person name="Arai W."/>
            <person name="Tsubouchi T."/>
            <person name="Morono Y."/>
            <person name="Uchiyama I."/>
            <person name="Ito T."/>
            <person name="Fujiyama A."/>
            <person name="Inagaki F."/>
            <person name="Takami H."/>
        </authorList>
    </citation>
    <scope>NUCLEOTIDE SEQUENCE</scope>
    <source>
        <strain evidence="7">Expedition CK06-06</strain>
    </source>
</reference>
<feature type="non-terminal residue" evidence="7">
    <location>
        <position position="236"/>
    </location>
</feature>
<accession>X1U0P8</accession>
<evidence type="ECO:0000256" key="1">
    <source>
        <dbReference type="ARBA" id="ARBA00012418"/>
    </source>
</evidence>
<dbReference type="InterPro" id="IPR015712">
    <property type="entry name" value="DNA-dir_RNA_pol_su2"/>
</dbReference>
<dbReference type="GO" id="GO:0032549">
    <property type="term" value="F:ribonucleoside binding"/>
    <property type="evidence" value="ECO:0007669"/>
    <property type="project" value="InterPro"/>
</dbReference>
<dbReference type="Gene3D" id="2.40.50.100">
    <property type="match status" value="1"/>
</dbReference>
<dbReference type="Pfam" id="PF00562">
    <property type="entry name" value="RNA_pol_Rpb2_6"/>
    <property type="match status" value="1"/>
</dbReference>
<dbReference type="GO" id="GO:0003899">
    <property type="term" value="F:DNA-directed RNA polymerase activity"/>
    <property type="evidence" value="ECO:0007669"/>
    <property type="project" value="UniProtKB-EC"/>
</dbReference>
<evidence type="ECO:0000256" key="2">
    <source>
        <dbReference type="ARBA" id="ARBA00022478"/>
    </source>
</evidence>
<name>X1U0P8_9ZZZZ</name>
<keyword evidence="4" id="KW-0548">Nucleotidyltransferase</keyword>
<dbReference type="Gene3D" id="2.40.50.150">
    <property type="match status" value="1"/>
</dbReference>
<evidence type="ECO:0000256" key="4">
    <source>
        <dbReference type="ARBA" id="ARBA00022695"/>
    </source>
</evidence>
<comment type="caution">
    <text evidence="7">The sequence shown here is derived from an EMBL/GenBank/DDBJ whole genome shotgun (WGS) entry which is preliminary data.</text>
</comment>
<keyword evidence="5" id="KW-0804">Transcription</keyword>
<dbReference type="SUPFAM" id="SSF64484">
    <property type="entry name" value="beta and beta-prime subunits of DNA dependent RNA-polymerase"/>
    <property type="match status" value="1"/>
</dbReference>
<feature type="domain" description="DNA-directed RNA polymerase subunit 2 hybrid-binding" evidence="6">
    <location>
        <begin position="51"/>
        <end position="235"/>
    </location>
</feature>
<dbReference type="GO" id="GO:0003677">
    <property type="term" value="F:DNA binding"/>
    <property type="evidence" value="ECO:0007669"/>
    <property type="project" value="InterPro"/>
</dbReference>
<protein>
    <recommendedName>
        <fullName evidence="1">DNA-directed RNA polymerase</fullName>
        <ecNumber evidence="1">2.7.7.6</ecNumber>
    </recommendedName>
</protein>
<evidence type="ECO:0000259" key="6">
    <source>
        <dbReference type="Pfam" id="PF00562"/>
    </source>
</evidence>
<gene>
    <name evidence="7" type="ORF">S12H4_52837</name>
</gene>
<dbReference type="GO" id="GO:0006351">
    <property type="term" value="P:DNA-templated transcription"/>
    <property type="evidence" value="ECO:0007669"/>
    <property type="project" value="InterPro"/>
</dbReference>
<feature type="non-terminal residue" evidence="7">
    <location>
        <position position="1"/>
    </location>
</feature>
<proteinExistence type="predicted"/>
<dbReference type="EC" id="2.7.7.6" evidence="1"/>
<keyword evidence="2" id="KW-0240">DNA-directed RNA polymerase</keyword>